<dbReference type="RefSeq" id="WP_189000708.1">
    <property type="nucleotide sequence ID" value="NZ_BMOU01000006.1"/>
</dbReference>
<dbReference type="EMBL" id="BMOU01000006">
    <property type="protein sequence ID" value="GGO00518.1"/>
    <property type="molecule type" value="Genomic_DNA"/>
</dbReference>
<proteinExistence type="predicted"/>
<comment type="caution">
    <text evidence="1">The sequence shown here is derived from an EMBL/GenBank/DDBJ whole genome shotgun (WGS) entry which is preliminary data.</text>
</comment>
<accession>A0A830GRC9</accession>
<keyword evidence="2" id="KW-1185">Reference proteome</keyword>
<reference evidence="1" key="1">
    <citation type="journal article" date="2014" name="Int. J. Syst. Evol. Microbiol.">
        <title>Complete genome sequence of Corynebacterium casei LMG S-19264T (=DSM 44701T), isolated from a smear-ripened cheese.</title>
        <authorList>
            <consortium name="US DOE Joint Genome Institute (JGI-PGF)"/>
            <person name="Walter F."/>
            <person name="Albersmeier A."/>
            <person name="Kalinowski J."/>
            <person name="Ruckert C."/>
        </authorList>
    </citation>
    <scope>NUCLEOTIDE SEQUENCE</scope>
    <source>
        <strain evidence="1">JCM 17820</strain>
    </source>
</reference>
<sequence>MAHEDNDWRPKGATDTFKGYEVWDHGVWPIDVNEGEVDGEISLTDEE</sequence>
<organism evidence="1 2">
    <name type="scientific">Haloarcula pellucida</name>
    <dbReference type="NCBI Taxonomy" id="1427151"/>
    <lineage>
        <taxon>Archaea</taxon>
        <taxon>Methanobacteriati</taxon>
        <taxon>Methanobacteriota</taxon>
        <taxon>Stenosarchaea group</taxon>
        <taxon>Halobacteria</taxon>
        <taxon>Halobacteriales</taxon>
        <taxon>Haloarculaceae</taxon>
        <taxon>Haloarcula</taxon>
    </lineage>
</organism>
<evidence type="ECO:0000313" key="1">
    <source>
        <dbReference type="EMBL" id="GGO00518.1"/>
    </source>
</evidence>
<protein>
    <submittedName>
        <fullName evidence="1">Uncharacterized protein</fullName>
    </submittedName>
</protein>
<gene>
    <name evidence="1" type="ORF">GCM10009030_33240</name>
</gene>
<name>A0A830GRC9_9EURY</name>
<reference evidence="1" key="2">
    <citation type="submission" date="2020-09" db="EMBL/GenBank/DDBJ databases">
        <authorList>
            <person name="Sun Q."/>
            <person name="Ohkuma M."/>
        </authorList>
    </citation>
    <scope>NUCLEOTIDE SEQUENCE</scope>
    <source>
        <strain evidence="1">JCM 17820</strain>
    </source>
</reference>
<evidence type="ECO:0000313" key="2">
    <source>
        <dbReference type="Proteomes" id="UP000605784"/>
    </source>
</evidence>
<dbReference type="Proteomes" id="UP000605784">
    <property type="component" value="Unassembled WGS sequence"/>
</dbReference>
<dbReference type="AlphaFoldDB" id="A0A830GRC9"/>